<dbReference type="InterPro" id="IPR013507">
    <property type="entry name" value="DNA_mismatch_S5_2-like"/>
</dbReference>
<dbReference type="Gene3D" id="3.30.1540.20">
    <property type="entry name" value="MutL, C-terminal domain, dimerisation subdomain"/>
    <property type="match status" value="1"/>
</dbReference>
<keyword evidence="7" id="KW-1185">Reference proteome</keyword>
<dbReference type="SUPFAM" id="SSF118116">
    <property type="entry name" value="DNA mismatch repair protein MutL"/>
    <property type="match status" value="1"/>
</dbReference>
<dbReference type="GO" id="GO:0032300">
    <property type="term" value="C:mismatch repair complex"/>
    <property type="evidence" value="ECO:0007669"/>
    <property type="project" value="InterPro"/>
</dbReference>
<evidence type="ECO:0000259" key="4">
    <source>
        <dbReference type="SMART" id="SM00853"/>
    </source>
</evidence>
<dbReference type="GO" id="GO:0016887">
    <property type="term" value="F:ATP hydrolysis activity"/>
    <property type="evidence" value="ECO:0007669"/>
    <property type="project" value="InterPro"/>
</dbReference>
<dbReference type="InterPro" id="IPR014721">
    <property type="entry name" value="Ribsml_uS5_D2-typ_fold_subgr"/>
</dbReference>
<accession>A0A9P7J7I3</accession>
<proteinExistence type="inferred from homology"/>
<dbReference type="SMART" id="SM00853">
    <property type="entry name" value="MutL_C"/>
    <property type="match status" value="1"/>
</dbReference>
<dbReference type="GO" id="GO:0005524">
    <property type="term" value="F:ATP binding"/>
    <property type="evidence" value="ECO:0007669"/>
    <property type="project" value="InterPro"/>
</dbReference>
<evidence type="ECO:0000256" key="3">
    <source>
        <dbReference type="SAM" id="MobiDB-lite"/>
    </source>
</evidence>
<dbReference type="OrthoDB" id="429932at2759"/>
<dbReference type="Gene3D" id="3.30.230.10">
    <property type="match status" value="1"/>
</dbReference>
<evidence type="ECO:0000259" key="5">
    <source>
        <dbReference type="SMART" id="SM01340"/>
    </source>
</evidence>
<dbReference type="SUPFAM" id="SSF54211">
    <property type="entry name" value="Ribosomal protein S5 domain 2-like"/>
    <property type="match status" value="1"/>
</dbReference>
<dbReference type="InterPro" id="IPR042120">
    <property type="entry name" value="MutL_C_dimsub"/>
</dbReference>
<dbReference type="GO" id="GO:0006298">
    <property type="term" value="P:mismatch repair"/>
    <property type="evidence" value="ECO:0007669"/>
    <property type="project" value="InterPro"/>
</dbReference>
<dbReference type="InterPro" id="IPR037198">
    <property type="entry name" value="MutL_C_sf"/>
</dbReference>
<keyword evidence="2" id="KW-0227">DNA damage</keyword>
<dbReference type="GeneID" id="64592804"/>
<dbReference type="AlphaFoldDB" id="A0A9P7J7I3"/>
<protein>
    <recommendedName>
        <fullName evidence="8">MutL C-terminal dimerisation domain-containing protein</fullName>
    </recommendedName>
</protein>
<evidence type="ECO:0000313" key="7">
    <source>
        <dbReference type="Proteomes" id="UP000719766"/>
    </source>
</evidence>
<feature type="region of interest" description="Disordered" evidence="3">
    <location>
        <begin position="392"/>
        <end position="433"/>
    </location>
</feature>
<comment type="similarity">
    <text evidence="1">Belongs to the DNA mismatch repair MutL/HexB family.</text>
</comment>
<dbReference type="InterPro" id="IPR014790">
    <property type="entry name" value="MutL_C"/>
</dbReference>
<dbReference type="InterPro" id="IPR038973">
    <property type="entry name" value="MutL/Mlh/Pms-like"/>
</dbReference>
<comment type="caution">
    <text evidence="6">The sequence shown here is derived from an EMBL/GenBank/DDBJ whole genome shotgun (WGS) entry which is preliminary data.</text>
</comment>
<dbReference type="SUPFAM" id="SSF55874">
    <property type="entry name" value="ATPase domain of HSP90 chaperone/DNA topoisomerase II/histidine kinase"/>
    <property type="match status" value="1"/>
</dbReference>
<dbReference type="PANTHER" id="PTHR10073:SF47">
    <property type="entry name" value="DNA MISMATCH REPAIR PROTEIN MLH3"/>
    <property type="match status" value="1"/>
</dbReference>
<sequence length="883" mass="97410">MSCETSLNQLSVETRAKLRSAQLLTSLPQVVSELLQNSLDAGASQVDIGVDCEEWSCWVRDNGAGISKAGLTMIGKGSEEGRYNTSKAYTPASLDSVSTFGFRGEALSSMAELCCLEISSRTSQSRESWSVILKGGKSLYSGPSIRWRRETPGSVVCVRDAFFSASQAIHGASSSDARTQLPIRRQSHPSTAKTIDGIKQEVEAYALMFPNVAFTLQDDSKSRESASSKGQVLRVPKTRSILAAFRHMYGRALTEHVEEIDATSGDLKVEGFMSLVGARSKAHQYLYINKHPISFCDLHRLIDNKFSNSTFMKHAYDEGGETSLRSSVRRSPRKGEKKAIYVLNLDIPTRLIDNCLEPAKSAVQIEHKNVVTTFLSSVIDSFLIRHGFTSGKRGAEEGCGSPPKKRKVSMVPNSADQNKVPQPPANRKGNMSEQIPRTTVWETAEMFIVNPRTGNSYLQSSRHKIDGTNSASANRVSRIPRLLREGPCSGPAQHKIPDWLQEALIANNAYATTEQRIPSLPLFANQASDDQGYPIIHSNHPCSCASAFGSSYLQSGSEHARTRFHKSDLLKARVINQVDRKFIACLVHLDHSAHQEHGKPPKNLAADGSTLILIDQHAADERVRVERFLTEICFGFLRHCEGTGGVEVSELSPAVPILLTHHEASRLATIQEVQSAFDRWGIRFEGLAKLSSFESEYEYARDEASGGYVQVFVRAIPAIVSDKVRVDSFMVLQAYCPVVQLLMNDELRDLVKGYLGTLESEGASPPNLSQQKDVDNIKDDESRWLKALRWCPQELLDLINSKACRGTNIKVLLIYSYSLLDPGAVMFNDPLSLEQCERLVRNLAATAFPFQCAHGRPSLVPLTHVSIKSGGRSAPALDWTRLS</sequence>
<dbReference type="GO" id="GO:0030983">
    <property type="term" value="F:mismatched DNA binding"/>
    <property type="evidence" value="ECO:0007669"/>
    <property type="project" value="InterPro"/>
</dbReference>
<dbReference type="PANTHER" id="PTHR10073">
    <property type="entry name" value="DNA MISMATCH REPAIR PROTEIN MLH, PMS, MUTL"/>
    <property type="match status" value="1"/>
</dbReference>
<dbReference type="SMART" id="SM01340">
    <property type="entry name" value="DNA_mis_repair"/>
    <property type="match status" value="1"/>
</dbReference>
<evidence type="ECO:0000256" key="2">
    <source>
        <dbReference type="ARBA" id="ARBA00022763"/>
    </source>
</evidence>
<dbReference type="EMBL" id="JABBWE010000002">
    <property type="protein sequence ID" value="KAG1806557.1"/>
    <property type="molecule type" value="Genomic_DNA"/>
</dbReference>
<feature type="domain" description="DNA mismatch repair protein S5" evidence="5">
    <location>
        <begin position="245"/>
        <end position="384"/>
    </location>
</feature>
<dbReference type="GO" id="GO:0140664">
    <property type="term" value="F:ATP-dependent DNA damage sensor activity"/>
    <property type="evidence" value="ECO:0007669"/>
    <property type="project" value="InterPro"/>
</dbReference>
<dbReference type="InterPro" id="IPR036890">
    <property type="entry name" value="HATPase_C_sf"/>
</dbReference>
<organism evidence="6 7">
    <name type="scientific">Suillus plorans</name>
    <dbReference type="NCBI Taxonomy" id="116603"/>
    <lineage>
        <taxon>Eukaryota</taxon>
        <taxon>Fungi</taxon>
        <taxon>Dikarya</taxon>
        <taxon>Basidiomycota</taxon>
        <taxon>Agaricomycotina</taxon>
        <taxon>Agaricomycetes</taxon>
        <taxon>Agaricomycetidae</taxon>
        <taxon>Boletales</taxon>
        <taxon>Suillineae</taxon>
        <taxon>Suillaceae</taxon>
        <taxon>Suillus</taxon>
    </lineage>
</organism>
<dbReference type="Pfam" id="PF13589">
    <property type="entry name" value="HATPase_c_3"/>
    <property type="match status" value="1"/>
</dbReference>
<dbReference type="InterPro" id="IPR020568">
    <property type="entry name" value="Ribosomal_Su5_D2-typ_SF"/>
</dbReference>
<dbReference type="Proteomes" id="UP000719766">
    <property type="component" value="Unassembled WGS sequence"/>
</dbReference>
<dbReference type="GO" id="GO:0061982">
    <property type="term" value="P:meiosis I cell cycle process"/>
    <property type="evidence" value="ECO:0007669"/>
    <property type="project" value="UniProtKB-ARBA"/>
</dbReference>
<evidence type="ECO:0000256" key="1">
    <source>
        <dbReference type="ARBA" id="ARBA00006082"/>
    </source>
</evidence>
<gene>
    <name evidence="6" type="ORF">HD556DRAFT_1260523</name>
</gene>
<evidence type="ECO:0008006" key="8">
    <source>
        <dbReference type="Google" id="ProtNLM"/>
    </source>
</evidence>
<feature type="domain" description="MutL C-terminal dimerisation" evidence="4">
    <location>
        <begin position="574"/>
        <end position="732"/>
    </location>
</feature>
<feature type="compositionally biased region" description="Polar residues" evidence="3">
    <location>
        <begin position="411"/>
        <end position="420"/>
    </location>
</feature>
<dbReference type="Gene3D" id="3.30.565.10">
    <property type="entry name" value="Histidine kinase-like ATPase, C-terminal domain"/>
    <property type="match status" value="1"/>
</dbReference>
<dbReference type="RefSeq" id="XP_041167028.1">
    <property type="nucleotide sequence ID" value="XM_041299040.1"/>
</dbReference>
<dbReference type="InterPro" id="IPR014762">
    <property type="entry name" value="DNA_mismatch_repair_CS"/>
</dbReference>
<dbReference type="PROSITE" id="PS00058">
    <property type="entry name" value="DNA_MISMATCH_REPAIR_1"/>
    <property type="match status" value="1"/>
</dbReference>
<name>A0A9P7J7I3_9AGAM</name>
<evidence type="ECO:0000313" key="6">
    <source>
        <dbReference type="EMBL" id="KAG1806557.1"/>
    </source>
</evidence>
<reference evidence="6" key="1">
    <citation type="journal article" date="2020" name="New Phytol.">
        <title>Comparative genomics reveals dynamic genome evolution in host specialist ectomycorrhizal fungi.</title>
        <authorList>
            <person name="Lofgren L.A."/>
            <person name="Nguyen N.H."/>
            <person name="Vilgalys R."/>
            <person name="Ruytinx J."/>
            <person name="Liao H.L."/>
            <person name="Branco S."/>
            <person name="Kuo A."/>
            <person name="LaButti K."/>
            <person name="Lipzen A."/>
            <person name="Andreopoulos W."/>
            <person name="Pangilinan J."/>
            <person name="Riley R."/>
            <person name="Hundley H."/>
            <person name="Na H."/>
            <person name="Barry K."/>
            <person name="Grigoriev I.V."/>
            <person name="Stajich J.E."/>
            <person name="Kennedy P.G."/>
        </authorList>
    </citation>
    <scope>NUCLEOTIDE SEQUENCE</scope>
    <source>
        <strain evidence="6">S12</strain>
    </source>
</reference>